<dbReference type="GO" id="GO:1904680">
    <property type="term" value="F:peptide transmembrane transporter activity"/>
    <property type="evidence" value="ECO:0007669"/>
    <property type="project" value="TreeGrafter"/>
</dbReference>
<organism evidence="8 9">
    <name type="scientific">Paenibacillus tianmuensis</name>
    <dbReference type="NCBI Taxonomy" id="624147"/>
    <lineage>
        <taxon>Bacteria</taxon>
        <taxon>Bacillati</taxon>
        <taxon>Bacillota</taxon>
        <taxon>Bacilli</taxon>
        <taxon>Bacillales</taxon>
        <taxon>Paenibacillaceae</taxon>
        <taxon>Paenibacillus</taxon>
    </lineage>
</organism>
<dbReference type="PANTHER" id="PTHR30290">
    <property type="entry name" value="PERIPLASMIC BINDING COMPONENT OF ABC TRANSPORTER"/>
    <property type="match status" value="1"/>
</dbReference>
<dbReference type="GO" id="GO:0030288">
    <property type="term" value="C:outer membrane-bounded periplasmic space"/>
    <property type="evidence" value="ECO:0007669"/>
    <property type="project" value="UniProtKB-ARBA"/>
</dbReference>
<evidence type="ECO:0000259" key="7">
    <source>
        <dbReference type="Pfam" id="PF00496"/>
    </source>
</evidence>
<feature type="signal peptide" evidence="6">
    <location>
        <begin position="1"/>
        <end position="21"/>
    </location>
</feature>
<evidence type="ECO:0000256" key="6">
    <source>
        <dbReference type="SAM" id="SignalP"/>
    </source>
</evidence>
<dbReference type="Gene3D" id="3.10.105.10">
    <property type="entry name" value="Dipeptide-binding Protein, Domain 3"/>
    <property type="match status" value="1"/>
</dbReference>
<dbReference type="GO" id="GO:0015833">
    <property type="term" value="P:peptide transport"/>
    <property type="evidence" value="ECO:0007669"/>
    <property type="project" value="UniProtKB-KW"/>
</dbReference>
<evidence type="ECO:0000313" key="8">
    <source>
        <dbReference type="EMBL" id="SCW48814.1"/>
    </source>
</evidence>
<dbReference type="AlphaFoldDB" id="A0A1G4QVZ9"/>
<keyword evidence="3" id="KW-0813">Transport</keyword>
<dbReference type="OrthoDB" id="9801912at2"/>
<dbReference type="Pfam" id="PF00496">
    <property type="entry name" value="SBP_bac_5"/>
    <property type="match status" value="1"/>
</dbReference>
<evidence type="ECO:0000256" key="4">
    <source>
        <dbReference type="ARBA" id="ARBA00022729"/>
    </source>
</evidence>
<proteinExistence type="inferred from homology"/>
<feature type="chain" id="PRO_5039390036" evidence="6">
    <location>
        <begin position="22"/>
        <end position="554"/>
    </location>
</feature>
<dbReference type="InterPro" id="IPR000914">
    <property type="entry name" value="SBP_5_dom"/>
</dbReference>
<keyword evidence="5" id="KW-0571">Peptide transport</keyword>
<dbReference type="Proteomes" id="UP000198601">
    <property type="component" value="Unassembled WGS sequence"/>
</dbReference>
<evidence type="ECO:0000256" key="1">
    <source>
        <dbReference type="ARBA" id="ARBA00004196"/>
    </source>
</evidence>
<dbReference type="STRING" id="624147.SAMN04487970_100985"/>
<dbReference type="Gene3D" id="3.90.76.10">
    <property type="entry name" value="Dipeptide-binding Protein, Domain 1"/>
    <property type="match status" value="1"/>
</dbReference>
<sequence>MKYNKLLVLASVTAMLGTTVAGCSGNTNNNQQAGGTDNKKAPAQEIRINLSAEPPAIDSSIATTNPSFTILAAVNEGLYRLDAEGKPQPGLAAKLPEISPDGLVYTITLRDGLTWADGAPLKASDFVWAFQRTLDPATKAKYATMLSWIKDGAALNKAKPEEVEAKKAALGVKAKDDKTLVITLEKPVSFFTEQLANPLFFPQKPDFVKAQGDKNGADADKIIGAGPFKMEKWDHEQQIVLVKNDKYWDAANVKLNKVTINVVKDPNTSLNMYDTNQVDLTILRGEQFNAFKGKPDLTLKKEFVTGYLMFHNSKFPAFANAKIRQALSMAVDRKSFNDVVNGGSSTPSTGLVPVVVLDGNKQEFRKVAGDTQPAFDVAKAKQLLAEGLKELNMTSLPKFKLTADDNEGAKKTIEFVQAQWKQNLGVDVEGEPLPFPLRVKNMQENNFEALFALWGADYNDPMSFLDLWLSDNKSFNYVAYNSKAYDDLVKGADKEVDFVKRSKMLVDAEKQLMADLPISPVYFRMTPYAKKPNVEGLILPPKSQEWELKWVSIK</sequence>
<keyword evidence="4 6" id="KW-0732">Signal</keyword>
<protein>
    <submittedName>
        <fullName evidence="8">Oligopeptide transport system substrate-binding protein</fullName>
    </submittedName>
</protein>
<dbReference type="InterPro" id="IPR039424">
    <property type="entry name" value="SBP_5"/>
</dbReference>
<gene>
    <name evidence="8" type="ORF">SAMN04487970_100985</name>
</gene>
<name>A0A1G4QVZ9_9BACL</name>
<accession>A0A1G4QVZ9</accession>
<dbReference type="PIRSF" id="PIRSF002741">
    <property type="entry name" value="MppA"/>
    <property type="match status" value="1"/>
</dbReference>
<dbReference type="InterPro" id="IPR030678">
    <property type="entry name" value="Peptide/Ni-bd"/>
</dbReference>
<dbReference type="SUPFAM" id="SSF53850">
    <property type="entry name" value="Periplasmic binding protein-like II"/>
    <property type="match status" value="1"/>
</dbReference>
<dbReference type="EMBL" id="FMTT01000009">
    <property type="protein sequence ID" value="SCW48814.1"/>
    <property type="molecule type" value="Genomic_DNA"/>
</dbReference>
<evidence type="ECO:0000256" key="3">
    <source>
        <dbReference type="ARBA" id="ARBA00022448"/>
    </source>
</evidence>
<evidence type="ECO:0000256" key="5">
    <source>
        <dbReference type="ARBA" id="ARBA00022856"/>
    </source>
</evidence>
<reference evidence="9" key="1">
    <citation type="submission" date="2016-10" db="EMBL/GenBank/DDBJ databases">
        <authorList>
            <person name="Varghese N."/>
            <person name="Submissions S."/>
        </authorList>
    </citation>
    <scope>NUCLEOTIDE SEQUENCE [LARGE SCALE GENOMIC DNA]</scope>
    <source>
        <strain evidence="9">CGMCC 1.8946</strain>
    </source>
</reference>
<feature type="domain" description="Solute-binding protein family 5" evidence="7">
    <location>
        <begin position="86"/>
        <end position="474"/>
    </location>
</feature>
<comment type="similarity">
    <text evidence="2">Belongs to the bacterial solute-binding protein 5 family.</text>
</comment>
<dbReference type="PANTHER" id="PTHR30290:SF10">
    <property type="entry name" value="PERIPLASMIC OLIGOPEPTIDE-BINDING PROTEIN-RELATED"/>
    <property type="match status" value="1"/>
</dbReference>
<evidence type="ECO:0000313" key="9">
    <source>
        <dbReference type="Proteomes" id="UP000198601"/>
    </source>
</evidence>
<keyword evidence="5" id="KW-0653">Protein transport</keyword>
<comment type="subcellular location">
    <subcellularLocation>
        <location evidence="1">Cell envelope</location>
    </subcellularLocation>
</comment>
<dbReference type="FunFam" id="3.10.105.10:FF:000001">
    <property type="entry name" value="Oligopeptide ABC transporter, oligopeptide-binding protein"/>
    <property type="match status" value="1"/>
</dbReference>
<dbReference type="RefSeq" id="WP_090669891.1">
    <property type="nucleotide sequence ID" value="NZ_FMTT01000009.1"/>
</dbReference>
<dbReference type="CDD" id="cd08504">
    <property type="entry name" value="PBP2_OppA"/>
    <property type="match status" value="1"/>
</dbReference>
<evidence type="ECO:0000256" key="2">
    <source>
        <dbReference type="ARBA" id="ARBA00005695"/>
    </source>
</evidence>
<keyword evidence="9" id="KW-1185">Reference proteome</keyword>
<dbReference type="GO" id="GO:0043190">
    <property type="term" value="C:ATP-binding cassette (ABC) transporter complex"/>
    <property type="evidence" value="ECO:0007669"/>
    <property type="project" value="InterPro"/>
</dbReference>
<dbReference type="Gene3D" id="3.40.190.10">
    <property type="entry name" value="Periplasmic binding protein-like II"/>
    <property type="match status" value="1"/>
</dbReference>
<dbReference type="FunFam" id="3.90.76.10:FF:000001">
    <property type="entry name" value="Oligopeptide ABC transporter substrate-binding protein"/>
    <property type="match status" value="1"/>
</dbReference>
<dbReference type="PROSITE" id="PS51257">
    <property type="entry name" value="PROKAR_LIPOPROTEIN"/>
    <property type="match status" value="1"/>
</dbReference>